<keyword evidence="2" id="KW-1185">Reference proteome</keyword>
<name>A1ZCE5_MICM2</name>
<organism evidence="1 2">
    <name type="scientific">Microscilla marina ATCC 23134</name>
    <dbReference type="NCBI Taxonomy" id="313606"/>
    <lineage>
        <taxon>Bacteria</taxon>
        <taxon>Pseudomonadati</taxon>
        <taxon>Bacteroidota</taxon>
        <taxon>Cytophagia</taxon>
        <taxon>Cytophagales</taxon>
        <taxon>Microscillaceae</taxon>
        <taxon>Microscilla</taxon>
    </lineage>
</organism>
<dbReference type="RefSeq" id="WP_002692792.1">
    <property type="nucleotide sequence ID" value="NZ_AAWS01000001.1"/>
</dbReference>
<evidence type="ECO:0008006" key="3">
    <source>
        <dbReference type="Google" id="ProtNLM"/>
    </source>
</evidence>
<dbReference type="EMBL" id="AAWS01000001">
    <property type="protein sequence ID" value="EAY31947.1"/>
    <property type="molecule type" value="Genomic_DNA"/>
</dbReference>
<dbReference type="Proteomes" id="UP000004095">
    <property type="component" value="Unassembled WGS sequence"/>
</dbReference>
<gene>
    <name evidence="1" type="ORF">M23134_01976</name>
</gene>
<evidence type="ECO:0000313" key="2">
    <source>
        <dbReference type="Proteomes" id="UP000004095"/>
    </source>
</evidence>
<dbReference type="eggNOG" id="ENOG502ZD7X">
    <property type="taxonomic scope" value="Bacteria"/>
</dbReference>
<reference evidence="1 2" key="1">
    <citation type="submission" date="2007-01" db="EMBL/GenBank/DDBJ databases">
        <authorList>
            <person name="Haygood M."/>
            <person name="Podell S."/>
            <person name="Anderson C."/>
            <person name="Hopkinson B."/>
            <person name="Roe K."/>
            <person name="Barbeau K."/>
            <person name="Gaasterland T."/>
            <person name="Ferriera S."/>
            <person name="Johnson J."/>
            <person name="Kravitz S."/>
            <person name="Beeson K."/>
            <person name="Sutton G."/>
            <person name="Rogers Y.-H."/>
            <person name="Friedman R."/>
            <person name="Frazier M."/>
            <person name="Venter J.C."/>
        </authorList>
    </citation>
    <scope>NUCLEOTIDE SEQUENCE [LARGE SCALE GENOMIC DNA]</scope>
    <source>
        <strain evidence="1 2">ATCC 23134</strain>
    </source>
</reference>
<protein>
    <recommendedName>
        <fullName evidence="3">STAS/SEC14 domain-containing protein</fullName>
    </recommendedName>
</protein>
<comment type="caution">
    <text evidence="1">The sequence shown here is derived from an EMBL/GenBank/DDBJ whole genome shotgun (WGS) entry which is preliminary data.</text>
</comment>
<evidence type="ECO:0000313" key="1">
    <source>
        <dbReference type="EMBL" id="EAY31947.1"/>
    </source>
</evidence>
<dbReference type="AlphaFoldDB" id="A1ZCE5"/>
<accession>A1ZCE5</accession>
<proteinExistence type="predicted"/>
<sequence length="141" mass="16648">MNKLFENEACTTAIFESDHDYLLLKLSGKISFEDYKEVMLLLIEKLQQTNIRQIILNSYDLEYDTPKSRIWFLTTFLYKVQCTLGENLWVAIIRPRNAFQKVAISTLVNLVKSQKFLFEIQFCSSQSDALEWFNKFAIKEK</sequence>